<comment type="caution">
    <text evidence="1">The sequence shown here is derived from an EMBL/GenBank/DDBJ whole genome shotgun (WGS) entry which is preliminary data.</text>
</comment>
<dbReference type="OrthoDB" id="558552at2"/>
<organism evidence="1 2">
    <name type="scientific">Blastochloris sulfoviridis</name>
    <dbReference type="NCBI Taxonomy" id="50712"/>
    <lineage>
        <taxon>Bacteria</taxon>
        <taxon>Pseudomonadati</taxon>
        <taxon>Pseudomonadota</taxon>
        <taxon>Alphaproteobacteria</taxon>
        <taxon>Hyphomicrobiales</taxon>
        <taxon>Blastochloridaceae</taxon>
        <taxon>Blastochloris</taxon>
    </lineage>
</organism>
<dbReference type="RefSeq" id="WP_150098904.1">
    <property type="nucleotide sequence ID" value="NZ_VWPL01000055.1"/>
</dbReference>
<dbReference type="EMBL" id="VWPL01000055">
    <property type="protein sequence ID" value="KAA5595509.1"/>
    <property type="molecule type" value="Genomic_DNA"/>
</dbReference>
<evidence type="ECO:0000313" key="1">
    <source>
        <dbReference type="EMBL" id="KAA5595509.1"/>
    </source>
</evidence>
<protein>
    <submittedName>
        <fullName evidence="1">Uncharacterized protein</fullName>
    </submittedName>
</protein>
<name>A0A5M6HIP9_9HYPH</name>
<keyword evidence="2" id="KW-1185">Reference proteome</keyword>
<proteinExistence type="predicted"/>
<evidence type="ECO:0000313" key="2">
    <source>
        <dbReference type="Proteomes" id="UP000323886"/>
    </source>
</evidence>
<sequence length="147" mass="16929">MSTESELRDKLRKIEALFSGAGTIGERLAAEAALARVRARLAEVQQHDPPIEMKFTVADTWSVHLFLALCRRYGLKPYRYRRQRRNTVMVRVPQGFVDQVLWPEFVELDRALQSYLHEVTLRVIREEIHSDTSEAQEVSAPEALPPT</sequence>
<dbReference type="AlphaFoldDB" id="A0A5M6HIP9"/>
<gene>
    <name evidence="1" type="ORF">F1193_16540</name>
</gene>
<dbReference type="Proteomes" id="UP000323886">
    <property type="component" value="Unassembled WGS sequence"/>
</dbReference>
<accession>A0A5M6HIP9</accession>
<reference evidence="1 2" key="1">
    <citation type="submission" date="2019-09" db="EMBL/GenBank/DDBJ databases">
        <title>Draft Whole-Genome sequence of Blastochloris sulfoviridis DSM 729.</title>
        <authorList>
            <person name="Meyer T.E."/>
            <person name="Kyndt J.A."/>
        </authorList>
    </citation>
    <scope>NUCLEOTIDE SEQUENCE [LARGE SCALE GENOMIC DNA]</scope>
    <source>
        <strain evidence="1 2">DSM 729</strain>
    </source>
</reference>